<dbReference type="GO" id="GO:0004674">
    <property type="term" value="F:protein serine/threonine kinase activity"/>
    <property type="evidence" value="ECO:0007669"/>
    <property type="project" value="UniProtKB-KW"/>
</dbReference>
<evidence type="ECO:0000313" key="5">
    <source>
        <dbReference type="EMBL" id="RWR97552.1"/>
    </source>
</evidence>
<dbReference type="Gene3D" id="1.10.510.10">
    <property type="entry name" value="Transferase(Phosphotransferase) domain 1"/>
    <property type="match status" value="1"/>
</dbReference>
<keyword evidence="5" id="KW-0418">Kinase</keyword>
<dbReference type="InterPro" id="IPR011009">
    <property type="entry name" value="Kinase-like_dom_sf"/>
</dbReference>
<accession>A0A3S3NZM8</accession>
<reference evidence="5 6" key="1">
    <citation type="journal article" date="2019" name="Nat. Plants">
        <title>Stout camphor tree genome fills gaps in understanding of flowering plant genome evolution.</title>
        <authorList>
            <person name="Chaw S.M."/>
            <person name="Liu Y.C."/>
            <person name="Wu Y.W."/>
            <person name="Wang H.Y."/>
            <person name="Lin C.I."/>
            <person name="Wu C.S."/>
            <person name="Ke H.M."/>
            <person name="Chang L.Y."/>
            <person name="Hsu C.Y."/>
            <person name="Yang H.T."/>
            <person name="Sudianto E."/>
            <person name="Hsu M.H."/>
            <person name="Wu K.P."/>
            <person name="Wang L.N."/>
            <person name="Leebens-Mack J.H."/>
            <person name="Tsai I.J."/>
        </authorList>
    </citation>
    <scope>NUCLEOTIDE SEQUENCE [LARGE SCALE GENOMIC DNA]</scope>
    <source>
        <strain evidence="6">cv. Chaw 1501</strain>
        <tissue evidence="5">Young leaves</tissue>
    </source>
</reference>
<keyword evidence="6" id="KW-1185">Reference proteome</keyword>
<feature type="domain" description="Protein kinase" evidence="4">
    <location>
        <begin position="1"/>
        <end position="58"/>
    </location>
</feature>
<comment type="caution">
    <text evidence="5">The sequence shown here is derived from an EMBL/GenBank/DDBJ whole genome shotgun (WGS) entry which is preliminary data.</text>
</comment>
<keyword evidence="3" id="KW-0472">Membrane</keyword>
<keyword evidence="2" id="KW-0723">Serine/threonine-protein kinase</keyword>
<organism evidence="5 6">
    <name type="scientific">Cinnamomum micranthum f. kanehirae</name>
    <dbReference type="NCBI Taxonomy" id="337451"/>
    <lineage>
        <taxon>Eukaryota</taxon>
        <taxon>Viridiplantae</taxon>
        <taxon>Streptophyta</taxon>
        <taxon>Embryophyta</taxon>
        <taxon>Tracheophyta</taxon>
        <taxon>Spermatophyta</taxon>
        <taxon>Magnoliopsida</taxon>
        <taxon>Magnoliidae</taxon>
        <taxon>Laurales</taxon>
        <taxon>Lauraceae</taxon>
        <taxon>Cinnamomum</taxon>
    </lineage>
</organism>
<evidence type="ECO:0000256" key="3">
    <source>
        <dbReference type="ARBA" id="ARBA00023136"/>
    </source>
</evidence>
<evidence type="ECO:0000313" key="6">
    <source>
        <dbReference type="Proteomes" id="UP000283530"/>
    </source>
</evidence>
<dbReference type="Proteomes" id="UP000283530">
    <property type="component" value="Unassembled WGS sequence"/>
</dbReference>
<sequence length="58" mass="6500">MKIASGATKGLEYLRDKANPPVIYRDLKASNILPNEQFNPKHNLIVKFQGLKSLVDFG</sequence>
<proteinExistence type="predicted"/>
<keyword evidence="5" id="KW-0808">Transferase</keyword>
<dbReference type="PANTHER" id="PTHR47985">
    <property type="entry name" value="OS07G0668900 PROTEIN"/>
    <property type="match status" value="1"/>
</dbReference>
<dbReference type="GO" id="GO:0005524">
    <property type="term" value="F:ATP binding"/>
    <property type="evidence" value="ECO:0007669"/>
    <property type="project" value="InterPro"/>
</dbReference>
<evidence type="ECO:0000256" key="1">
    <source>
        <dbReference type="ARBA" id="ARBA00004370"/>
    </source>
</evidence>
<comment type="subcellular location">
    <subcellularLocation>
        <location evidence="1">Membrane</location>
    </subcellularLocation>
</comment>
<protein>
    <submittedName>
        <fullName evidence="5">Serine/threonine-protein kinase-like protein isoform X1</fullName>
    </submittedName>
</protein>
<dbReference type="SUPFAM" id="SSF56112">
    <property type="entry name" value="Protein kinase-like (PK-like)"/>
    <property type="match status" value="1"/>
</dbReference>
<dbReference type="GO" id="GO:0016020">
    <property type="term" value="C:membrane"/>
    <property type="evidence" value="ECO:0007669"/>
    <property type="project" value="UniProtKB-SubCell"/>
</dbReference>
<evidence type="ECO:0000259" key="4">
    <source>
        <dbReference type="PROSITE" id="PS50011"/>
    </source>
</evidence>
<evidence type="ECO:0000256" key="2">
    <source>
        <dbReference type="ARBA" id="ARBA00022527"/>
    </source>
</evidence>
<dbReference type="PROSITE" id="PS50011">
    <property type="entry name" value="PROTEIN_KINASE_DOM"/>
    <property type="match status" value="1"/>
</dbReference>
<dbReference type="STRING" id="337451.A0A3S3NZM8"/>
<dbReference type="InterPro" id="IPR000719">
    <property type="entry name" value="Prot_kinase_dom"/>
</dbReference>
<gene>
    <name evidence="5" type="ORF">CKAN_02699400</name>
</gene>
<dbReference type="PANTHER" id="PTHR47985:SF4">
    <property type="entry name" value="SERINE_THREONINE-PROTEIN KINASE PBL27"/>
    <property type="match status" value="1"/>
</dbReference>
<dbReference type="AlphaFoldDB" id="A0A3S3NZM8"/>
<dbReference type="EMBL" id="QPKB01000014">
    <property type="protein sequence ID" value="RWR97552.1"/>
    <property type="molecule type" value="Genomic_DNA"/>
</dbReference>
<dbReference type="OrthoDB" id="1741172at2759"/>
<name>A0A3S3NZM8_9MAGN</name>